<name>A0A3Q2PDR0_FUNHE</name>
<evidence type="ECO:0000256" key="1">
    <source>
        <dbReference type="SAM" id="MobiDB-lite"/>
    </source>
</evidence>
<reference evidence="2" key="2">
    <citation type="submission" date="2025-09" db="UniProtKB">
        <authorList>
            <consortium name="Ensembl"/>
        </authorList>
    </citation>
    <scope>IDENTIFICATION</scope>
</reference>
<sequence>CLCEATSTEPAEASFHLSQGSEPGSGSAVDSISQFCSEQEQETLERLSGSVRTSWRCSTNRRFIPDLTTGFC</sequence>
<keyword evidence="3" id="KW-1185">Reference proteome</keyword>
<accession>A0A3Q2PDR0</accession>
<dbReference type="Ensembl" id="ENSFHET00000017549.1">
    <property type="protein sequence ID" value="ENSFHEP00000010697.1"/>
    <property type="gene ID" value="ENSFHEG00000012052.1"/>
</dbReference>
<dbReference type="AlphaFoldDB" id="A0A3Q2PDR0"/>
<evidence type="ECO:0000313" key="3">
    <source>
        <dbReference type="Proteomes" id="UP000265000"/>
    </source>
</evidence>
<feature type="region of interest" description="Disordered" evidence="1">
    <location>
        <begin position="1"/>
        <end position="32"/>
    </location>
</feature>
<evidence type="ECO:0000313" key="2">
    <source>
        <dbReference type="Ensembl" id="ENSFHEP00000010697.1"/>
    </source>
</evidence>
<protein>
    <submittedName>
        <fullName evidence="2">Uncharacterized protein</fullName>
    </submittedName>
</protein>
<feature type="compositionally biased region" description="Polar residues" evidence="1">
    <location>
        <begin position="16"/>
        <end position="32"/>
    </location>
</feature>
<organism evidence="2 3">
    <name type="scientific">Fundulus heteroclitus</name>
    <name type="common">Killifish</name>
    <name type="synonym">Mummichog</name>
    <dbReference type="NCBI Taxonomy" id="8078"/>
    <lineage>
        <taxon>Eukaryota</taxon>
        <taxon>Metazoa</taxon>
        <taxon>Chordata</taxon>
        <taxon>Craniata</taxon>
        <taxon>Vertebrata</taxon>
        <taxon>Euteleostomi</taxon>
        <taxon>Actinopterygii</taxon>
        <taxon>Neopterygii</taxon>
        <taxon>Teleostei</taxon>
        <taxon>Neoteleostei</taxon>
        <taxon>Acanthomorphata</taxon>
        <taxon>Ovalentaria</taxon>
        <taxon>Atherinomorphae</taxon>
        <taxon>Cyprinodontiformes</taxon>
        <taxon>Fundulidae</taxon>
        <taxon>Fundulus</taxon>
    </lineage>
</organism>
<dbReference type="Proteomes" id="UP000265000">
    <property type="component" value="Unplaced"/>
</dbReference>
<proteinExistence type="predicted"/>
<reference evidence="2" key="1">
    <citation type="submission" date="2025-08" db="UniProtKB">
        <authorList>
            <consortium name="Ensembl"/>
        </authorList>
    </citation>
    <scope>IDENTIFICATION</scope>
</reference>